<evidence type="ECO:0000313" key="2">
    <source>
        <dbReference type="EMBL" id="AQQ14131.1"/>
    </source>
</evidence>
<reference evidence="2 3" key="1">
    <citation type="submission" date="2016-12" db="EMBL/GenBank/DDBJ databases">
        <authorList>
            <person name="Song W.-J."/>
            <person name="Kurnit D.M."/>
        </authorList>
    </citation>
    <scope>NUCLEOTIDE SEQUENCE [LARGE SCALE GENOMIC DNA]</scope>
    <source>
        <strain evidence="2 3">DSM 30827</strain>
    </source>
</reference>
<dbReference type="SUPFAM" id="SSF53098">
    <property type="entry name" value="Ribonuclease H-like"/>
    <property type="match status" value="1"/>
</dbReference>
<sequence>MTAPNEPAHPYVVLHALTTGIHPGTGRLLTLDAVTFNAVGEIGEEFHQVFNPGCDPGPRHVHGLEVGDFAQAPRFARSLRTLNKLIDGRVLVMYDSPRDWGFVVSEARRAMNAAARANRSRRGKGNRRRQRVGHVPRPSCIVDVLGSARLQGFVPVDARLQAVAPALGVAVPGVEAPGGEAANGAGAGADRLELEQARMRAHTLTLMQLFLQLRGAGALAELDPGELTADAFGLQRSSVRVDAQKAGAAAENPGIYVADAGLRKGMEVVVTDDVAVFPDTLIDAAVRAGLTYSEKLSRQTSLVVSDALVKGVELRGKAMHAHRKNIPILSAEEFTRAVAEMESGSGARPE</sequence>
<protein>
    <submittedName>
        <fullName evidence="2">DNA polymerase III subunit epsilon</fullName>
    </submittedName>
</protein>
<dbReference type="InterPro" id="IPR036420">
    <property type="entry name" value="BRCT_dom_sf"/>
</dbReference>
<dbReference type="GO" id="GO:0003676">
    <property type="term" value="F:nucleic acid binding"/>
    <property type="evidence" value="ECO:0007669"/>
    <property type="project" value="InterPro"/>
</dbReference>
<feature type="compositionally biased region" description="Basic residues" evidence="1">
    <location>
        <begin position="118"/>
        <end position="133"/>
    </location>
</feature>
<dbReference type="OrthoDB" id="190275at2"/>
<dbReference type="EMBL" id="CP019688">
    <property type="protein sequence ID" value="AQQ14131.1"/>
    <property type="molecule type" value="Genomic_DNA"/>
</dbReference>
<evidence type="ECO:0000313" key="3">
    <source>
        <dbReference type="Proteomes" id="UP000217209"/>
    </source>
</evidence>
<dbReference type="RefSeq" id="WP_095659027.1">
    <property type="nucleotide sequence ID" value="NZ_CP019688.1"/>
</dbReference>
<dbReference type="AlphaFoldDB" id="A0A1Q2HTG3"/>
<dbReference type="KEGG" id="cgv:CGLAU_00680"/>
<organism evidence="2 3">
    <name type="scientific">Corynebacterium glaucum</name>
    <dbReference type="NCBI Taxonomy" id="187491"/>
    <lineage>
        <taxon>Bacteria</taxon>
        <taxon>Bacillati</taxon>
        <taxon>Actinomycetota</taxon>
        <taxon>Actinomycetes</taxon>
        <taxon>Mycobacteriales</taxon>
        <taxon>Corynebacteriaceae</taxon>
        <taxon>Corynebacterium</taxon>
    </lineage>
</organism>
<dbReference type="InterPro" id="IPR012337">
    <property type="entry name" value="RNaseH-like_sf"/>
</dbReference>
<proteinExistence type="predicted"/>
<dbReference type="Proteomes" id="UP000217209">
    <property type="component" value="Chromosome"/>
</dbReference>
<dbReference type="Gene3D" id="3.40.50.10190">
    <property type="entry name" value="BRCT domain"/>
    <property type="match status" value="1"/>
</dbReference>
<dbReference type="Gene3D" id="3.30.420.10">
    <property type="entry name" value="Ribonuclease H-like superfamily/Ribonuclease H"/>
    <property type="match status" value="1"/>
</dbReference>
<evidence type="ECO:0000256" key="1">
    <source>
        <dbReference type="SAM" id="MobiDB-lite"/>
    </source>
</evidence>
<dbReference type="InterPro" id="IPR036397">
    <property type="entry name" value="RNaseH_sf"/>
</dbReference>
<feature type="region of interest" description="Disordered" evidence="1">
    <location>
        <begin position="114"/>
        <end position="133"/>
    </location>
</feature>
<accession>A0A1Q2HTG3</accession>
<name>A0A1Q2HTG3_9CORY</name>
<gene>
    <name evidence="2" type="ORF">CGLAU_00680</name>
</gene>
<keyword evidence="3" id="KW-1185">Reference proteome</keyword>